<organism evidence="2 3">
    <name type="scientific">Botrytis tulipae</name>
    <dbReference type="NCBI Taxonomy" id="87230"/>
    <lineage>
        <taxon>Eukaryota</taxon>
        <taxon>Fungi</taxon>
        <taxon>Dikarya</taxon>
        <taxon>Ascomycota</taxon>
        <taxon>Pezizomycotina</taxon>
        <taxon>Leotiomycetes</taxon>
        <taxon>Helotiales</taxon>
        <taxon>Sclerotiniaceae</taxon>
        <taxon>Botrytis</taxon>
    </lineage>
</organism>
<evidence type="ECO:0000313" key="2">
    <source>
        <dbReference type="EMBL" id="TGO10113.1"/>
    </source>
</evidence>
<dbReference type="AlphaFoldDB" id="A0A4Z1EIB5"/>
<dbReference type="EMBL" id="PQXH01000144">
    <property type="protein sequence ID" value="TGO10113.1"/>
    <property type="molecule type" value="Genomic_DNA"/>
</dbReference>
<dbReference type="OrthoDB" id="3509132at2759"/>
<protein>
    <submittedName>
        <fullName evidence="2">Uncharacterized protein</fullName>
    </submittedName>
</protein>
<feature type="compositionally biased region" description="Polar residues" evidence="1">
    <location>
        <begin position="64"/>
        <end position="74"/>
    </location>
</feature>
<evidence type="ECO:0000313" key="3">
    <source>
        <dbReference type="Proteomes" id="UP000297777"/>
    </source>
</evidence>
<proteinExistence type="predicted"/>
<keyword evidence="3" id="KW-1185">Reference proteome</keyword>
<evidence type="ECO:0000256" key="1">
    <source>
        <dbReference type="SAM" id="MobiDB-lite"/>
    </source>
</evidence>
<feature type="region of interest" description="Disordered" evidence="1">
    <location>
        <begin position="46"/>
        <end position="74"/>
    </location>
</feature>
<comment type="caution">
    <text evidence="2">The sequence shown here is derived from an EMBL/GenBank/DDBJ whole genome shotgun (WGS) entry which is preliminary data.</text>
</comment>
<reference evidence="2 3" key="1">
    <citation type="submission" date="2017-12" db="EMBL/GenBank/DDBJ databases">
        <title>Comparative genomics of Botrytis spp.</title>
        <authorList>
            <person name="Valero-Jimenez C.A."/>
            <person name="Tapia P."/>
            <person name="Veloso J."/>
            <person name="Silva-Moreno E."/>
            <person name="Staats M."/>
            <person name="Valdes J.H."/>
            <person name="Van Kan J.A.L."/>
        </authorList>
    </citation>
    <scope>NUCLEOTIDE SEQUENCE [LARGE SCALE GENOMIC DNA]</scope>
    <source>
        <strain evidence="2 3">Bt9001</strain>
    </source>
</reference>
<accession>A0A4Z1EIB5</accession>
<gene>
    <name evidence="2" type="ORF">BTUL_0144g00270</name>
</gene>
<dbReference type="Proteomes" id="UP000297777">
    <property type="component" value="Unassembled WGS sequence"/>
</dbReference>
<name>A0A4Z1EIB5_9HELO</name>
<sequence length="117" mass="13875">MATMTEETFPTGNPAQWWDQQSVEQDGKSYWVTVNTYHSVNRQITTEEQEAQRDWQRRAPEQIMSESTKGVQNQWPTLHDKVEVNNGVGFERFRNWVSWSSNIWRQIDEDRRGLAQS</sequence>
<feature type="compositionally biased region" description="Basic and acidic residues" evidence="1">
    <location>
        <begin position="50"/>
        <end position="60"/>
    </location>
</feature>